<dbReference type="InterPro" id="IPR011989">
    <property type="entry name" value="ARM-like"/>
</dbReference>
<reference evidence="3" key="1">
    <citation type="submission" date="2022-08" db="EMBL/GenBank/DDBJ databases">
        <authorList>
            <person name="Marques A."/>
        </authorList>
    </citation>
    <scope>NUCLEOTIDE SEQUENCE</scope>
    <source>
        <strain evidence="3">RhyPub2mFocal</strain>
        <tissue evidence="3">Leaves</tissue>
    </source>
</reference>
<dbReference type="SUPFAM" id="SSF48371">
    <property type="entry name" value="ARM repeat"/>
    <property type="match status" value="1"/>
</dbReference>
<accession>A0AAV8FS51</accession>
<dbReference type="Pfam" id="PF26524">
    <property type="entry name" value="ARM_7"/>
    <property type="match status" value="1"/>
</dbReference>
<dbReference type="InterPro" id="IPR011990">
    <property type="entry name" value="TPR-like_helical_dom_sf"/>
</dbReference>
<dbReference type="PANTHER" id="PTHR46578:SF1">
    <property type="entry name" value="ARM-REPEAT_TETRATRICOPEPTIDE REPEAT (TPR)-LIKE PROTEIN"/>
    <property type="match status" value="1"/>
</dbReference>
<evidence type="ECO:0000313" key="4">
    <source>
        <dbReference type="Proteomes" id="UP001140206"/>
    </source>
</evidence>
<organism evidence="3 4">
    <name type="scientific">Rhynchospora pubera</name>
    <dbReference type="NCBI Taxonomy" id="906938"/>
    <lineage>
        <taxon>Eukaryota</taxon>
        <taxon>Viridiplantae</taxon>
        <taxon>Streptophyta</taxon>
        <taxon>Embryophyta</taxon>
        <taxon>Tracheophyta</taxon>
        <taxon>Spermatophyta</taxon>
        <taxon>Magnoliopsida</taxon>
        <taxon>Liliopsida</taxon>
        <taxon>Poales</taxon>
        <taxon>Cyperaceae</taxon>
        <taxon>Cyperoideae</taxon>
        <taxon>Rhynchosporeae</taxon>
        <taxon>Rhynchospora</taxon>
    </lineage>
</organism>
<feature type="domain" description="ARM repeat N-terminal plant" evidence="2">
    <location>
        <begin position="18"/>
        <end position="254"/>
    </location>
</feature>
<dbReference type="AlphaFoldDB" id="A0AAV8FS51"/>
<dbReference type="EMBL" id="JAMFTS010000002">
    <property type="protein sequence ID" value="KAJ4796339.1"/>
    <property type="molecule type" value="Genomic_DNA"/>
</dbReference>
<comment type="caution">
    <text evidence="3">The sequence shown here is derived from an EMBL/GenBank/DDBJ whole genome shotgun (WGS) entry which is preliminary data.</text>
</comment>
<dbReference type="Gene3D" id="1.25.10.10">
    <property type="entry name" value="Leucine-rich Repeat Variant"/>
    <property type="match status" value="1"/>
</dbReference>
<dbReference type="SUPFAM" id="SSF48452">
    <property type="entry name" value="TPR-like"/>
    <property type="match status" value="1"/>
</dbReference>
<evidence type="ECO:0000313" key="3">
    <source>
        <dbReference type="EMBL" id="KAJ4796339.1"/>
    </source>
</evidence>
<gene>
    <name evidence="3" type="ORF">LUZ62_047585</name>
</gene>
<name>A0AAV8FS51_9POAL</name>
<keyword evidence="4" id="KW-1185">Reference proteome</keyword>
<feature type="region of interest" description="Disordered" evidence="1">
    <location>
        <begin position="564"/>
        <end position="592"/>
    </location>
</feature>
<dbReference type="InterPro" id="IPR058868">
    <property type="entry name" value="ARM_7"/>
</dbReference>
<evidence type="ECO:0000256" key="1">
    <source>
        <dbReference type="SAM" id="MobiDB-lite"/>
    </source>
</evidence>
<dbReference type="PANTHER" id="PTHR46578">
    <property type="entry name" value="ARM-REPEAT/TETRATRICOPEPTIDE REPEAT (TPR)-LIKE PROTEIN"/>
    <property type="match status" value="1"/>
</dbReference>
<feature type="compositionally biased region" description="Acidic residues" evidence="1">
    <location>
        <begin position="568"/>
        <end position="585"/>
    </location>
</feature>
<dbReference type="Gene3D" id="1.25.40.10">
    <property type="entry name" value="Tetratricopeptide repeat domain"/>
    <property type="match status" value="1"/>
</dbReference>
<evidence type="ECO:0000259" key="2">
    <source>
        <dbReference type="Pfam" id="PF26524"/>
    </source>
</evidence>
<dbReference type="Proteomes" id="UP001140206">
    <property type="component" value="Chromosome 2"/>
</dbReference>
<sequence>MDPGTSTRTKTIKTINKPTYCCFFCALKEPDDTNKRRASLSAFFRDMPNHDDESQVLVLCSIWSMAMADPTDVELPSLGALECMSRLISKSLSNPSWLKLHQNIYIPYYAAHIIGSYTIRVPSLATVAIESGVVSPLISLMQGRISWVEQRVAVRALGHLASYDSTFPAIAHHGKELIPLAMCIASTCLDTIFNQFVCVKTQKREKYQRNLLTRGLYGAEMEDRKAEEWASQIQCWSLYLLSCFASKDVHSHAVMVENVDFLKELCHMWGGLVNGDSPAGIGLMRLLCRSGIGRKGIAQCREVIESLCHLARSCDDWQYMGIDCLLLLLDDPKTRPLTLELIAPYLVDLVELDNLGARKNFGKSITKILLKDHKTCILVPGYEAETALKSLWDIEVERKKKEAAMSAEEITKREALASKKKKEGKERYFKGNVEGAIVAFTEALNICPLGKRKERMVLYSNRAQCYLLLHEPDRAISDATRALSLASPVNWHGKSLWRRSQAYEMKGMAKESLMDCLMFATNCFARKEGGSKRRDKVPYYVARMISKQMYAANLFAHTKLQNRTGGEDGYDGDDYDDDDDDDECTNVDQGSL</sequence>
<protein>
    <submittedName>
        <fullName evidence="3">ARM-repeat/Tetratricopeptide repeat-like protein</fullName>
    </submittedName>
</protein>
<proteinExistence type="predicted"/>
<dbReference type="InterPro" id="IPR016024">
    <property type="entry name" value="ARM-type_fold"/>
</dbReference>